<feature type="signal peptide" evidence="2">
    <location>
        <begin position="1"/>
        <end position="17"/>
    </location>
</feature>
<protein>
    <recommendedName>
        <fullName evidence="5">Prostatic spermine-binding protein-like</fullName>
    </recommendedName>
</protein>
<sequence length="182" mass="20820">MNINIFIFLCLLYCGVAIPRQSKYPVNLLDDNGPDKRVANTDGRGGNGEEYDNDERVKFNNDNIDYDTEEEENDYDDKNLEANNPVNIDEEVSYDDDMYLKDQQGEGIIDTDDSSDEDDMIDLNDNDGRILNSEDGHIDDMADAEDGNYDVDYEEEINEDVYDDATEGTNEDPVNKHQWFIG</sequence>
<feature type="chain" id="PRO_5043652134" description="Prostatic spermine-binding protein-like" evidence="2">
    <location>
        <begin position="18"/>
        <end position="182"/>
    </location>
</feature>
<dbReference type="EMBL" id="BPLQ01003767">
    <property type="protein sequence ID" value="GIY03018.1"/>
    <property type="molecule type" value="Genomic_DNA"/>
</dbReference>
<evidence type="ECO:0000313" key="3">
    <source>
        <dbReference type="EMBL" id="GIY03018.1"/>
    </source>
</evidence>
<keyword evidence="4" id="KW-1185">Reference proteome</keyword>
<reference evidence="3 4" key="1">
    <citation type="submission" date="2021-06" db="EMBL/GenBank/DDBJ databases">
        <title>Caerostris darwini draft genome.</title>
        <authorList>
            <person name="Kono N."/>
            <person name="Arakawa K."/>
        </authorList>
    </citation>
    <scope>NUCLEOTIDE SEQUENCE [LARGE SCALE GENOMIC DNA]</scope>
</reference>
<accession>A0AAV4Q6J1</accession>
<proteinExistence type="predicted"/>
<name>A0AAV4Q6J1_9ARAC</name>
<comment type="caution">
    <text evidence="3">The sequence shown here is derived from an EMBL/GenBank/DDBJ whole genome shotgun (WGS) entry which is preliminary data.</text>
</comment>
<dbReference type="Proteomes" id="UP001054837">
    <property type="component" value="Unassembled WGS sequence"/>
</dbReference>
<evidence type="ECO:0008006" key="5">
    <source>
        <dbReference type="Google" id="ProtNLM"/>
    </source>
</evidence>
<organism evidence="3 4">
    <name type="scientific">Caerostris darwini</name>
    <dbReference type="NCBI Taxonomy" id="1538125"/>
    <lineage>
        <taxon>Eukaryota</taxon>
        <taxon>Metazoa</taxon>
        <taxon>Ecdysozoa</taxon>
        <taxon>Arthropoda</taxon>
        <taxon>Chelicerata</taxon>
        <taxon>Arachnida</taxon>
        <taxon>Araneae</taxon>
        <taxon>Araneomorphae</taxon>
        <taxon>Entelegynae</taxon>
        <taxon>Araneoidea</taxon>
        <taxon>Araneidae</taxon>
        <taxon>Caerostris</taxon>
    </lineage>
</organism>
<keyword evidence="2" id="KW-0732">Signal</keyword>
<evidence type="ECO:0000256" key="1">
    <source>
        <dbReference type="SAM" id="MobiDB-lite"/>
    </source>
</evidence>
<evidence type="ECO:0000256" key="2">
    <source>
        <dbReference type="SAM" id="SignalP"/>
    </source>
</evidence>
<dbReference type="AlphaFoldDB" id="A0AAV4Q6J1"/>
<evidence type="ECO:0000313" key="4">
    <source>
        <dbReference type="Proteomes" id="UP001054837"/>
    </source>
</evidence>
<gene>
    <name evidence="3" type="ORF">CDAR_466161</name>
</gene>
<feature type="region of interest" description="Disordered" evidence="1">
    <location>
        <begin position="29"/>
        <end position="63"/>
    </location>
</feature>